<evidence type="ECO:0000259" key="5">
    <source>
        <dbReference type="Pfam" id="PF01494"/>
    </source>
</evidence>
<evidence type="ECO:0000256" key="3">
    <source>
        <dbReference type="ARBA" id="ARBA00022827"/>
    </source>
</evidence>
<proteinExistence type="predicted"/>
<dbReference type="InterPro" id="IPR051704">
    <property type="entry name" value="FAD_aromatic-hydroxylase"/>
</dbReference>
<evidence type="ECO:0000256" key="4">
    <source>
        <dbReference type="ARBA" id="ARBA00023002"/>
    </source>
</evidence>
<dbReference type="Pfam" id="PF01494">
    <property type="entry name" value="FAD_binding_3"/>
    <property type="match status" value="1"/>
</dbReference>
<protein>
    <recommendedName>
        <fullName evidence="5">FAD-binding domain-containing protein</fullName>
    </recommendedName>
</protein>
<comment type="caution">
    <text evidence="6">The sequence shown here is derived from an EMBL/GenBank/DDBJ whole genome shotgun (WGS) entry which is preliminary data.</text>
</comment>
<dbReference type="GO" id="GO:0071949">
    <property type="term" value="F:FAD binding"/>
    <property type="evidence" value="ECO:0007669"/>
    <property type="project" value="InterPro"/>
</dbReference>
<dbReference type="Gene3D" id="3.30.9.10">
    <property type="entry name" value="D-Amino Acid Oxidase, subunit A, domain 2"/>
    <property type="match status" value="1"/>
</dbReference>
<keyword evidence="7" id="KW-1185">Reference proteome</keyword>
<keyword evidence="4" id="KW-0560">Oxidoreductase</keyword>
<dbReference type="GO" id="GO:0016491">
    <property type="term" value="F:oxidoreductase activity"/>
    <property type="evidence" value="ECO:0007669"/>
    <property type="project" value="UniProtKB-KW"/>
</dbReference>
<accession>A0AAW0Q880</accession>
<keyword evidence="2" id="KW-0285">Flavoprotein</keyword>
<dbReference type="Proteomes" id="UP001392437">
    <property type="component" value="Unassembled WGS sequence"/>
</dbReference>
<dbReference type="Gene3D" id="3.50.50.60">
    <property type="entry name" value="FAD/NAD(P)-binding domain"/>
    <property type="match status" value="1"/>
</dbReference>
<dbReference type="InterPro" id="IPR002938">
    <property type="entry name" value="FAD-bd"/>
</dbReference>
<dbReference type="PANTHER" id="PTHR46865:SF7">
    <property type="entry name" value="MONOOXYGENASE, PUTATIVE (AFU_ORTHOLOGUE AFUA_8G07040)-RELATED"/>
    <property type="match status" value="1"/>
</dbReference>
<evidence type="ECO:0000313" key="6">
    <source>
        <dbReference type="EMBL" id="KAK8096898.1"/>
    </source>
</evidence>
<evidence type="ECO:0000313" key="7">
    <source>
        <dbReference type="Proteomes" id="UP001392437"/>
    </source>
</evidence>
<dbReference type="PRINTS" id="PR00420">
    <property type="entry name" value="RNGMNOXGNASE"/>
</dbReference>
<feature type="domain" description="FAD-binding" evidence="5">
    <location>
        <begin position="4"/>
        <end position="376"/>
    </location>
</feature>
<dbReference type="SUPFAM" id="SSF51905">
    <property type="entry name" value="FAD/NAD(P)-binding domain"/>
    <property type="match status" value="1"/>
</dbReference>
<organism evidence="6 7">
    <name type="scientific">Apiospora kogelbergensis</name>
    <dbReference type="NCBI Taxonomy" id="1337665"/>
    <lineage>
        <taxon>Eukaryota</taxon>
        <taxon>Fungi</taxon>
        <taxon>Dikarya</taxon>
        <taxon>Ascomycota</taxon>
        <taxon>Pezizomycotina</taxon>
        <taxon>Sordariomycetes</taxon>
        <taxon>Xylariomycetidae</taxon>
        <taxon>Amphisphaeriales</taxon>
        <taxon>Apiosporaceae</taxon>
        <taxon>Apiospora</taxon>
    </lineage>
</organism>
<reference evidence="6 7" key="1">
    <citation type="submission" date="2023-01" db="EMBL/GenBank/DDBJ databases">
        <title>Analysis of 21 Apiospora genomes using comparative genomics revels a genus with tremendous synthesis potential of carbohydrate active enzymes and secondary metabolites.</title>
        <authorList>
            <person name="Sorensen T."/>
        </authorList>
    </citation>
    <scope>NUCLEOTIDE SEQUENCE [LARGE SCALE GENOMIC DNA]</scope>
    <source>
        <strain evidence="6 7">CBS 117206</strain>
    </source>
</reference>
<comment type="pathway">
    <text evidence="1">Secondary metabolite biosynthesis.</text>
</comment>
<name>A0AAW0Q880_9PEZI</name>
<evidence type="ECO:0000256" key="2">
    <source>
        <dbReference type="ARBA" id="ARBA00022630"/>
    </source>
</evidence>
<evidence type="ECO:0000256" key="1">
    <source>
        <dbReference type="ARBA" id="ARBA00005179"/>
    </source>
</evidence>
<dbReference type="EMBL" id="JAQQWP010000010">
    <property type="protein sequence ID" value="KAK8096898.1"/>
    <property type="molecule type" value="Genomic_DNA"/>
</dbReference>
<gene>
    <name evidence="6" type="ORF">PG999_012842</name>
</gene>
<keyword evidence="3" id="KW-0274">FAD</keyword>
<sequence>MPLDILIVGGGVCGPALATLLLRADPRRYTITVVERYAELRTGGQQIDIRAQGIPVMRKMGLLGAVRDVVVHERGMAFVDKAGRAKFQLTVNDTGKGQQAFTSEYEIMRGDLVRVLYDASLAASEAARKQGGAGVTYEFGVSVESISQIETHEKDGRRGGGVDVTFSDGRQRRFDLVVGADGQGSRTRRQAWGDQAGRDVFHTVHSYTAYFTVPRVEAEDSDIAVVYHMPGRRMIAFRANDRPTTQCYLFCNDPGSCAELRAATGGAHKSVDEQKQIWRDFFQDTDAWCRERVFEGLKNTEDFYSHEAGQVKLESYSRGRVTLLGDAGYCPSPVSGCGTTASLVGAYVLAGELARHTDDDVQGALEDYDRVLRPFVGEIQKLPPGAPKIGAPQTAWGIWFFHLVGWLITSLKIDKLVLSLMPEDKGGWALPSYPELKLAE</sequence>
<dbReference type="AlphaFoldDB" id="A0AAW0Q880"/>
<dbReference type="InterPro" id="IPR036188">
    <property type="entry name" value="FAD/NAD-bd_sf"/>
</dbReference>
<dbReference type="PANTHER" id="PTHR46865">
    <property type="entry name" value="OXIDOREDUCTASE-RELATED"/>
    <property type="match status" value="1"/>
</dbReference>